<evidence type="ECO:0000259" key="2">
    <source>
        <dbReference type="Pfam" id="PF04892"/>
    </source>
</evidence>
<organism evidence="3 4">
    <name type="scientific">Pseudobacteroides cellulosolvens ATCC 35603 = DSM 2933</name>
    <dbReference type="NCBI Taxonomy" id="398512"/>
    <lineage>
        <taxon>Bacteria</taxon>
        <taxon>Bacillati</taxon>
        <taxon>Bacillota</taxon>
        <taxon>Clostridia</taxon>
        <taxon>Eubacteriales</taxon>
        <taxon>Oscillospiraceae</taxon>
        <taxon>Pseudobacteroides</taxon>
    </lineage>
</organism>
<feature type="transmembrane region" description="Helical" evidence="1">
    <location>
        <begin position="161"/>
        <end position="182"/>
    </location>
</feature>
<proteinExistence type="predicted"/>
<dbReference type="Pfam" id="PF04892">
    <property type="entry name" value="VanZ"/>
    <property type="match status" value="1"/>
</dbReference>
<keyword evidence="1" id="KW-0472">Membrane</keyword>
<dbReference type="RefSeq" id="WP_036945950.1">
    <property type="nucleotide sequence ID" value="NZ_LGTC01000001.1"/>
</dbReference>
<name>A0A0L6JXN6_9FIRM</name>
<feature type="transmembrane region" description="Helical" evidence="1">
    <location>
        <begin position="6"/>
        <end position="23"/>
    </location>
</feature>
<dbReference type="OrthoDB" id="9805025at2"/>
<evidence type="ECO:0000313" key="4">
    <source>
        <dbReference type="Proteomes" id="UP000036923"/>
    </source>
</evidence>
<reference evidence="4" key="1">
    <citation type="submission" date="2015-07" db="EMBL/GenBank/DDBJ databases">
        <title>Near-Complete Genome Sequence of the Cellulolytic Bacterium Bacteroides (Pseudobacteroides) cellulosolvens ATCC 35603.</title>
        <authorList>
            <person name="Dassa B."/>
            <person name="Utturkar S.M."/>
            <person name="Klingeman D.M."/>
            <person name="Hurt R.A."/>
            <person name="Keller M."/>
            <person name="Xu J."/>
            <person name="Reddy Y.H.K."/>
            <person name="Borovok I."/>
            <person name="Grinberg I.R."/>
            <person name="Lamed R."/>
            <person name="Zhivin O."/>
            <person name="Bayer E.A."/>
            <person name="Brown S.D."/>
        </authorList>
    </citation>
    <scope>NUCLEOTIDE SEQUENCE [LARGE SCALE GENOMIC DNA]</scope>
    <source>
        <strain evidence="4">DSM 2933</strain>
    </source>
</reference>
<keyword evidence="1" id="KW-0812">Transmembrane</keyword>
<dbReference type="Proteomes" id="UP000036923">
    <property type="component" value="Unassembled WGS sequence"/>
</dbReference>
<dbReference type="InterPro" id="IPR053150">
    <property type="entry name" value="Teicoplanin_resist-assoc"/>
</dbReference>
<feature type="transmembrane region" description="Helical" evidence="1">
    <location>
        <begin position="96"/>
        <end position="118"/>
    </location>
</feature>
<dbReference type="AlphaFoldDB" id="A0A0L6JXN6"/>
<accession>A0A0L6JXN6</accession>
<keyword evidence="4" id="KW-1185">Reference proteome</keyword>
<evidence type="ECO:0000313" key="3">
    <source>
        <dbReference type="EMBL" id="KNY30519.1"/>
    </source>
</evidence>
<gene>
    <name evidence="3" type="ORF">Bccel_5799</name>
</gene>
<comment type="caution">
    <text evidence="3">The sequence shown here is derived from an EMBL/GenBank/DDBJ whole genome shotgun (WGS) entry which is preliminary data.</text>
</comment>
<feature type="domain" description="VanZ-like" evidence="2">
    <location>
        <begin position="40"/>
        <end position="176"/>
    </location>
</feature>
<sequence length="193" mass="22287">MLRFNYLVMTISLVIYILIILGIRLKKKISIEEFILYSIFYIYICFAINKIFFPLPITDIELFRKINKSSSIIFNYMPLKSVVEIYGNNIIGIKHIIKQIIGNIVLFIPYGFFVPLIFSKLNSFKKLLILGAITSTLIEVIQYVVSSFLGFTYRIADIDDLIYNTLGTLIGFYIYKGVLPLLKKLVLMEKLGV</sequence>
<protein>
    <submittedName>
        <fullName evidence="3">VanZ family protein</fullName>
    </submittedName>
</protein>
<dbReference type="EMBL" id="LGTC01000001">
    <property type="protein sequence ID" value="KNY30519.1"/>
    <property type="molecule type" value="Genomic_DNA"/>
</dbReference>
<dbReference type="STRING" id="398512.Bccel_5799"/>
<dbReference type="PANTHER" id="PTHR36834:SF1">
    <property type="entry name" value="INTEGRAL MEMBRANE PROTEIN"/>
    <property type="match status" value="1"/>
</dbReference>
<feature type="transmembrane region" description="Helical" evidence="1">
    <location>
        <begin position="127"/>
        <end position="149"/>
    </location>
</feature>
<dbReference type="eggNOG" id="COG4767">
    <property type="taxonomic scope" value="Bacteria"/>
</dbReference>
<dbReference type="InterPro" id="IPR006976">
    <property type="entry name" value="VanZ-like"/>
</dbReference>
<dbReference type="PANTHER" id="PTHR36834">
    <property type="entry name" value="MEMBRANE PROTEIN-RELATED"/>
    <property type="match status" value="1"/>
</dbReference>
<keyword evidence="1" id="KW-1133">Transmembrane helix</keyword>
<evidence type="ECO:0000256" key="1">
    <source>
        <dbReference type="SAM" id="Phobius"/>
    </source>
</evidence>
<feature type="transmembrane region" description="Helical" evidence="1">
    <location>
        <begin position="35"/>
        <end position="53"/>
    </location>
</feature>